<evidence type="ECO:0000256" key="4">
    <source>
        <dbReference type="SAM" id="SignalP"/>
    </source>
</evidence>
<feature type="repeat" description="TPR" evidence="3">
    <location>
        <begin position="60"/>
        <end position="93"/>
    </location>
</feature>
<sequence length="245" mass="28103">MKNVMRKLLIINILSLLLFSCDLTSSGEYFNRARDFEIEGKYEKANALLDKAIAKNPKFRPALLNRAVNKSILEDYEGAIEDYKALLEFDPDNALALLNLGNNYKRIKNYEDAISSYNKALSTEWVIKSVPVGELINDIETSLKLELDQHPSFDKDSEYEVNELDVIYERGIAYVLNEQFSHGINDMEKLLEHEYYIADCHYWIGNAHVGLKDSTNACQSFIKSAKLGLKIAREKIKEHCLKNKN</sequence>
<accession>A0A6I1DUQ4</accession>
<dbReference type="PROSITE" id="PS51257">
    <property type="entry name" value="PROKAR_LIPOPROTEIN"/>
    <property type="match status" value="1"/>
</dbReference>
<dbReference type="SMART" id="SM00028">
    <property type="entry name" value="TPR"/>
    <property type="match status" value="4"/>
</dbReference>
<evidence type="ECO:0000256" key="2">
    <source>
        <dbReference type="ARBA" id="ARBA00022803"/>
    </source>
</evidence>
<proteinExistence type="predicted"/>
<dbReference type="AlphaFoldDB" id="A0A6I1DUQ4"/>
<dbReference type="PROSITE" id="PS50005">
    <property type="entry name" value="TPR"/>
    <property type="match status" value="2"/>
</dbReference>
<evidence type="ECO:0000256" key="3">
    <source>
        <dbReference type="PROSITE-ProRule" id="PRU00339"/>
    </source>
</evidence>
<dbReference type="InterPro" id="IPR019734">
    <property type="entry name" value="TPR_rpt"/>
</dbReference>
<dbReference type="Proteomes" id="UP000429785">
    <property type="component" value="Unassembled WGS sequence"/>
</dbReference>
<dbReference type="GO" id="GO:0009279">
    <property type="term" value="C:cell outer membrane"/>
    <property type="evidence" value="ECO:0007669"/>
    <property type="project" value="TreeGrafter"/>
</dbReference>
<dbReference type="Pfam" id="PF13414">
    <property type="entry name" value="TPR_11"/>
    <property type="match status" value="1"/>
</dbReference>
<evidence type="ECO:0000313" key="5">
    <source>
        <dbReference type="EMBL" id="KAB7528545.1"/>
    </source>
</evidence>
<comment type="caution">
    <text evidence="5">The sequence shown here is derived from an EMBL/GenBank/DDBJ whole genome shotgun (WGS) entry which is preliminary data.</text>
</comment>
<dbReference type="Gene3D" id="1.25.40.10">
    <property type="entry name" value="Tetratricopeptide repeat domain"/>
    <property type="match status" value="2"/>
</dbReference>
<gene>
    <name evidence="5" type="ORF">F8C76_11825</name>
</gene>
<keyword evidence="1" id="KW-0677">Repeat</keyword>
<dbReference type="GO" id="GO:0046813">
    <property type="term" value="P:receptor-mediated virion attachment to host cell"/>
    <property type="evidence" value="ECO:0007669"/>
    <property type="project" value="TreeGrafter"/>
</dbReference>
<keyword evidence="4" id="KW-0732">Signal</keyword>
<dbReference type="PANTHER" id="PTHR44858:SF1">
    <property type="entry name" value="UDP-N-ACETYLGLUCOSAMINE--PEPTIDE N-ACETYLGLUCOSAMINYLTRANSFERASE SPINDLY-RELATED"/>
    <property type="match status" value="1"/>
</dbReference>
<dbReference type="PANTHER" id="PTHR44858">
    <property type="entry name" value="TETRATRICOPEPTIDE REPEAT PROTEIN 6"/>
    <property type="match status" value="1"/>
</dbReference>
<organism evidence="5 6">
    <name type="scientific">Flagellimonas olearia</name>
    <dbReference type="NCBI Taxonomy" id="552546"/>
    <lineage>
        <taxon>Bacteria</taxon>
        <taxon>Pseudomonadati</taxon>
        <taxon>Bacteroidota</taxon>
        <taxon>Flavobacteriia</taxon>
        <taxon>Flavobacteriales</taxon>
        <taxon>Flavobacteriaceae</taxon>
        <taxon>Flagellimonas</taxon>
    </lineage>
</organism>
<dbReference type="EMBL" id="WELG01000002">
    <property type="protein sequence ID" value="KAB7528545.1"/>
    <property type="molecule type" value="Genomic_DNA"/>
</dbReference>
<dbReference type="SUPFAM" id="SSF48452">
    <property type="entry name" value="TPR-like"/>
    <property type="match status" value="2"/>
</dbReference>
<protein>
    <submittedName>
        <fullName evidence="5">Tetratricopeptide repeat protein</fullName>
    </submittedName>
</protein>
<dbReference type="OrthoDB" id="1290858at2"/>
<feature type="signal peptide" evidence="4">
    <location>
        <begin position="1"/>
        <end position="26"/>
    </location>
</feature>
<dbReference type="InterPro" id="IPR050498">
    <property type="entry name" value="Ycf3"/>
</dbReference>
<keyword evidence="2 3" id="KW-0802">TPR repeat</keyword>
<evidence type="ECO:0000256" key="1">
    <source>
        <dbReference type="ARBA" id="ARBA00022737"/>
    </source>
</evidence>
<feature type="repeat" description="TPR" evidence="3">
    <location>
        <begin position="94"/>
        <end position="127"/>
    </location>
</feature>
<evidence type="ECO:0000313" key="6">
    <source>
        <dbReference type="Proteomes" id="UP000429785"/>
    </source>
</evidence>
<dbReference type="PROSITE" id="PS50293">
    <property type="entry name" value="TPR_REGION"/>
    <property type="match status" value="1"/>
</dbReference>
<dbReference type="InterPro" id="IPR011990">
    <property type="entry name" value="TPR-like_helical_dom_sf"/>
</dbReference>
<name>A0A6I1DUQ4_9FLAO</name>
<feature type="chain" id="PRO_5026115857" evidence="4">
    <location>
        <begin position="27"/>
        <end position="245"/>
    </location>
</feature>
<reference evidence="5 6" key="1">
    <citation type="submission" date="2019-10" db="EMBL/GenBank/DDBJ databases">
        <title>Muricauda olearia CL-SS4 JCM15563 genome.</title>
        <authorList>
            <person name="Liu L."/>
        </authorList>
    </citation>
    <scope>NUCLEOTIDE SEQUENCE [LARGE SCALE GENOMIC DNA]</scope>
    <source>
        <strain evidence="5 6">CL-SS4</strain>
    </source>
</reference>